<dbReference type="Pfam" id="PF00700">
    <property type="entry name" value="Flagellin_C"/>
    <property type="match status" value="1"/>
</dbReference>
<dbReference type="PANTHER" id="PTHR42792:SF2">
    <property type="entry name" value="FLAGELLIN"/>
    <property type="match status" value="1"/>
</dbReference>
<dbReference type="GO" id="GO:0009288">
    <property type="term" value="C:bacterial-type flagellum"/>
    <property type="evidence" value="ECO:0007669"/>
    <property type="project" value="UniProtKB-SubCell"/>
</dbReference>
<dbReference type="Proteomes" id="UP000532769">
    <property type="component" value="Unassembled WGS sequence"/>
</dbReference>
<dbReference type="InterPro" id="IPR046358">
    <property type="entry name" value="Flagellin_C"/>
</dbReference>
<comment type="caution">
    <text evidence="7">The sequence shown here is derived from an EMBL/GenBank/DDBJ whole genome shotgun (WGS) entry which is preliminary data.</text>
</comment>
<keyword evidence="7" id="KW-0282">Flagellum</keyword>
<reference evidence="7 8" key="1">
    <citation type="submission" date="2020-03" db="EMBL/GenBank/DDBJ databases">
        <title>Genomic Encyclopedia of Archaeal and Bacterial Type Strains, Phase II (KMG-II): from individual species to whole genera.</title>
        <authorList>
            <person name="Goeker M."/>
        </authorList>
    </citation>
    <scope>NUCLEOTIDE SEQUENCE [LARGE SCALE GENOMIC DNA]</scope>
    <source>
        <strain evidence="7 8">DSM 4749</strain>
    </source>
</reference>
<keyword evidence="7" id="KW-0969">Cilium</keyword>
<protein>
    <recommendedName>
        <fullName evidence="2 4">Flagellin</fullName>
    </recommendedName>
</protein>
<dbReference type="AlphaFoldDB" id="A0A846MAF1"/>
<dbReference type="PRINTS" id="PR00207">
    <property type="entry name" value="FLAGELLIN"/>
</dbReference>
<keyword evidence="4" id="KW-0964">Secreted</keyword>
<name>A0A846MAF1_9BACL</name>
<dbReference type="InterPro" id="IPR001492">
    <property type="entry name" value="Flagellin"/>
</dbReference>
<sequence>MRINHNIEALNAYRNLAANQSNLSKNLEKLSSGLRINRAADDAAGLAISEKMRSQIRGLEMAERNAMDAISLLQTAEGALNEVHSILQRMRELAVQAANDTNTDEDRTHIQSEINQLADELNRIGNSTEFNKITLLDGSIYKTEALPAKYISDPVAGNIEIRSTETNAKVVGKPIEEAVEIHDDKPGYVTGSINLSDSALAASPITIDSSNNELTLELGDGTIGTIVLDITAQGGTKLTFNGNASTNQSQADLLAVINNAIANSNLNGKVAASVDANGHLMFTDLSSAGNGSHVKVNGGNALGTLIGTATEVDGIPKNNTLTFDFTDGASGSSSTVTITLTNKVYNTVDDIVAEINNQLASGNYNITALNDNGKIVLQANDAGSDSSITNVRGSAAAPLWLINAQEIKGLDANNQISFKLNGNPYTVTIPDGTYTDRNVLALTIQNAINNATNNGEADITVKAAGNYFVFETGSAGANETFEITSANADLGLATREAKGQDALNADISVQIGANEGQSLSFSIADMRAKALGITSESSGSYTYTGADGSNITAYYSTNTVKNRDKIEYVINVSDAQSASRAITVIDNAIRLVSTERGKLGAIQNRLEHTINNLTTANENLTSAESRIRDTDMALEMTEFTKNNILTQAAQAMLAQSNQLPQGILQLLKS</sequence>
<dbReference type="InterPro" id="IPR001029">
    <property type="entry name" value="Flagellin_N"/>
</dbReference>
<dbReference type="GO" id="GO:0005198">
    <property type="term" value="F:structural molecule activity"/>
    <property type="evidence" value="ECO:0007669"/>
    <property type="project" value="UniProtKB-UniRule"/>
</dbReference>
<organism evidence="7 8">
    <name type="scientific">Saccharococcus thermophilus</name>
    <dbReference type="NCBI Taxonomy" id="29396"/>
    <lineage>
        <taxon>Bacteria</taxon>
        <taxon>Bacillati</taxon>
        <taxon>Bacillota</taxon>
        <taxon>Bacilli</taxon>
        <taxon>Bacillales</taxon>
        <taxon>Anoxybacillaceae</taxon>
        <taxon>Saccharococcus</taxon>
    </lineage>
</organism>
<keyword evidence="3 4" id="KW-0975">Bacterial flagellum</keyword>
<dbReference type="RefSeq" id="WP_243845968.1">
    <property type="nucleotide sequence ID" value="NZ_JAASRS010000001.1"/>
</dbReference>
<evidence type="ECO:0000259" key="5">
    <source>
        <dbReference type="Pfam" id="PF00669"/>
    </source>
</evidence>
<feature type="domain" description="Flagellin C-terminal" evidence="6">
    <location>
        <begin position="582"/>
        <end position="667"/>
    </location>
</feature>
<comment type="similarity">
    <text evidence="1 4">Belongs to the bacterial flagellin family.</text>
</comment>
<feature type="domain" description="Flagellin N-terminal" evidence="5">
    <location>
        <begin position="3"/>
        <end position="139"/>
    </location>
</feature>
<gene>
    <name evidence="7" type="ORF">BDD39_000438</name>
</gene>
<evidence type="ECO:0000256" key="3">
    <source>
        <dbReference type="ARBA" id="ARBA00023143"/>
    </source>
</evidence>
<dbReference type="PANTHER" id="PTHR42792">
    <property type="entry name" value="FLAGELLIN"/>
    <property type="match status" value="1"/>
</dbReference>
<comment type="function">
    <text evidence="4">Flagellin is the subunit protein which polymerizes to form the filaments of bacterial flagella.</text>
</comment>
<evidence type="ECO:0000313" key="7">
    <source>
        <dbReference type="EMBL" id="NIK13928.1"/>
    </source>
</evidence>
<dbReference type="Gene3D" id="6.10.10.10">
    <property type="entry name" value="Flagellar export chaperone, C-terminal domain"/>
    <property type="match status" value="1"/>
</dbReference>
<evidence type="ECO:0000313" key="8">
    <source>
        <dbReference type="Proteomes" id="UP000532769"/>
    </source>
</evidence>
<dbReference type="GO" id="GO:0005576">
    <property type="term" value="C:extracellular region"/>
    <property type="evidence" value="ECO:0007669"/>
    <property type="project" value="UniProtKB-SubCell"/>
</dbReference>
<dbReference type="Gene3D" id="1.20.1330.10">
    <property type="entry name" value="f41 fragment of flagellin, N-terminal domain"/>
    <property type="match status" value="2"/>
</dbReference>
<keyword evidence="8" id="KW-1185">Reference proteome</keyword>
<accession>A0A846MAF1</accession>
<evidence type="ECO:0000256" key="2">
    <source>
        <dbReference type="ARBA" id="ARBA00020110"/>
    </source>
</evidence>
<dbReference type="SUPFAM" id="SSF64518">
    <property type="entry name" value="Phase 1 flagellin"/>
    <property type="match status" value="2"/>
</dbReference>
<dbReference type="Pfam" id="PF00669">
    <property type="entry name" value="Flagellin_N"/>
    <property type="match status" value="1"/>
</dbReference>
<proteinExistence type="inferred from homology"/>
<evidence type="ECO:0000256" key="4">
    <source>
        <dbReference type="RuleBase" id="RU362073"/>
    </source>
</evidence>
<keyword evidence="7" id="KW-0966">Cell projection</keyword>
<evidence type="ECO:0000259" key="6">
    <source>
        <dbReference type="Pfam" id="PF00700"/>
    </source>
</evidence>
<evidence type="ECO:0000256" key="1">
    <source>
        <dbReference type="ARBA" id="ARBA00005709"/>
    </source>
</evidence>
<dbReference type="EMBL" id="JAASRS010000001">
    <property type="protein sequence ID" value="NIK13928.1"/>
    <property type="molecule type" value="Genomic_DNA"/>
</dbReference>
<dbReference type="InterPro" id="IPR042187">
    <property type="entry name" value="Flagellin_C_sub2"/>
</dbReference>
<comment type="subcellular location">
    <subcellularLocation>
        <location evidence="4">Secreted</location>
    </subcellularLocation>
    <subcellularLocation>
        <location evidence="4">Bacterial flagellum</location>
    </subcellularLocation>
</comment>